<proteinExistence type="predicted"/>
<evidence type="ECO:0000313" key="1">
    <source>
        <dbReference type="EMBL" id="RTQ91568.1"/>
    </source>
</evidence>
<reference evidence="1 2" key="1">
    <citation type="submission" date="2018-12" db="EMBL/GenBank/DDBJ databases">
        <authorList>
            <person name="Kartti S."/>
            <person name="Manni A."/>
            <person name="Chemao El Fihri M.W."/>
            <person name="Laamarti M."/>
            <person name="Temsamani L."/>
            <person name="El Jamali J.E."/>
            <person name="Ouadghiri M."/>
            <person name="Ibrahimi A."/>
            <person name="Filati-Maltouf A."/>
        </authorList>
    </citation>
    <scope>NUCLEOTIDE SEQUENCE [LARGE SCALE GENOMIC DNA]</scope>
    <source>
        <strain evidence="1 2">MDMC339</strain>
    </source>
</reference>
<comment type="caution">
    <text evidence="1">The sequence shown here is derived from an EMBL/GenBank/DDBJ whole genome shotgun (WGS) entry which is preliminary data.</text>
</comment>
<protein>
    <submittedName>
        <fullName evidence="1">Enolase</fullName>
    </submittedName>
</protein>
<evidence type="ECO:0000313" key="2">
    <source>
        <dbReference type="Proteomes" id="UP000271705"/>
    </source>
</evidence>
<gene>
    <name evidence="1" type="ORF">EKL94_02925</name>
</gene>
<sequence>MQHYTDVRELLPGMTAFPEPAAAFSDDQPWLADHLLPLLAVDLGVLRPELAGTVVTLLCPIEPYEGCIGDDTQAWHTPFTSPNWLGFQLQADNRMRLLGQEGYFRRAPQHADSPLADEALRLHAEDMHRSHARTRAFFMQHGRLPNAMDSDDASVAGQAFLAHLGGPFQDGNWPDYERIPEALDLQYSQGSTLGEDAKIRIQRDGRDFFPVASVPAYDWCAAGADAILMFYEPHSRTVLFTFDWS</sequence>
<dbReference type="EMBL" id="RXLZ01000005">
    <property type="protein sequence ID" value="RTQ91568.1"/>
    <property type="molecule type" value="Genomic_DNA"/>
</dbReference>
<dbReference type="AlphaFoldDB" id="A0A3S0KHI2"/>
<accession>A0A3S0KHI2</accession>
<dbReference type="Proteomes" id="UP000271705">
    <property type="component" value="Unassembled WGS sequence"/>
</dbReference>
<dbReference type="RefSeq" id="WP_126927909.1">
    <property type="nucleotide sequence ID" value="NZ_RXLZ01000005.1"/>
</dbReference>
<organism evidence="1 2">
    <name type="scientific">Stenotrophomonas maltophilia</name>
    <name type="common">Pseudomonas maltophilia</name>
    <name type="synonym">Xanthomonas maltophilia</name>
    <dbReference type="NCBI Taxonomy" id="40324"/>
    <lineage>
        <taxon>Bacteria</taxon>
        <taxon>Pseudomonadati</taxon>
        <taxon>Pseudomonadota</taxon>
        <taxon>Gammaproteobacteria</taxon>
        <taxon>Lysobacterales</taxon>
        <taxon>Lysobacteraceae</taxon>
        <taxon>Stenotrophomonas</taxon>
        <taxon>Stenotrophomonas maltophilia group</taxon>
    </lineage>
</organism>
<name>A0A3S0KHI2_STEMA</name>